<dbReference type="SUPFAM" id="SSF51735">
    <property type="entry name" value="NAD(P)-binding Rossmann-fold domains"/>
    <property type="match status" value="1"/>
</dbReference>
<dbReference type="InterPro" id="IPR008030">
    <property type="entry name" value="NmrA-like"/>
</dbReference>
<dbReference type="PANTHER" id="PTHR47706:SF7">
    <property type="entry name" value="CIPA-LIKE, PUTATIVE (AFU_ORTHOLOGUE AFUA_1G01630)-RELATED"/>
    <property type="match status" value="1"/>
</dbReference>
<evidence type="ECO:0000259" key="3">
    <source>
        <dbReference type="Pfam" id="PF05368"/>
    </source>
</evidence>
<feature type="domain" description="NmrA-like" evidence="3">
    <location>
        <begin position="18"/>
        <end position="116"/>
    </location>
</feature>
<gene>
    <name evidence="4" type="ORF">B0T11DRAFT_226572</name>
</gene>
<keyword evidence="5" id="KW-1185">Reference proteome</keyword>
<dbReference type="OrthoDB" id="419598at2759"/>
<dbReference type="PANTHER" id="PTHR47706">
    <property type="entry name" value="NMRA-LIKE FAMILY PROTEIN"/>
    <property type="match status" value="1"/>
</dbReference>
<evidence type="ECO:0000313" key="4">
    <source>
        <dbReference type="EMBL" id="KAH7362829.1"/>
    </source>
</evidence>
<dbReference type="Gene3D" id="3.40.50.720">
    <property type="entry name" value="NAD(P)-binding Rossmann-like Domain"/>
    <property type="match status" value="1"/>
</dbReference>
<evidence type="ECO:0000256" key="2">
    <source>
        <dbReference type="ARBA" id="ARBA00023002"/>
    </source>
</evidence>
<evidence type="ECO:0000256" key="1">
    <source>
        <dbReference type="ARBA" id="ARBA00022857"/>
    </source>
</evidence>
<name>A0A8K0TIN9_9PEZI</name>
<dbReference type="AlphaFoldDB" id="A0A8K0TIN9"/>
<reference evidence="4" key="1">
    <citation type="journal article" date="2021" name="Nat. Commun.">
        <title>Genetic determinants of endophytism in the Arabidopsis root mycobiome.</title>
        <authorList>
            <person name="Mesny F."/>
            <person name="Miyauchi S."/>
            <person name="Thiergart T."/>
            <person name="Pickel B."/>
            <person name="Atanasova L."/>
            <person name="Karlsson M."/>
            <person name="Huettel B."/>
            <person name="Barry K.W."/>
            <person name="Haridas S."/>
            <person name="Chen C."/>
            <person name="Bauer D."/>
            <person name="Andreopoulos W."/>
            <person name="Pangilinan J."/>
            <person name="LaButti K."/>
            <person name="Riley R."/>
            <person name="Lipzen A."/>
            <person name="Clum A."/>
            <person name="Drula E."/>
            <person name="Henrissat B."/>
            <person name="Kohler A."/>
            <person name="Grigoriev I.V."/>
            <person name="Martin F.M."/>
            <person name="Hacquard S."/>
        </authorList>
    </citation>
    <scope>NUCLEOTIDE SEQUENCE</scope>
    <source>
        <strain evidence="4">MPI-CAGE-AT-0016</strain>
    </source>
</reference>
<keyword evidence="2" id="KW-0560">Oxidoreductase</keyword>
<evidence type="ECO:0000313" key="5">
    <source>
        <dbReference type="Proteomes" id="UP000813385"/>
    </source>
</evidence>
<dbReference type="InterPro" id="IPR036291">
    <property type="entry name" value="NAD(P)-bd_dom_sf"/>
</dbReference>
<keyword evidence="1" id="KW-0521">NADP</keyword>
<protein>
    <submittedName>
        <fullName evidence="4">CipA protein</fullName>
    </submittedName>
</protein>
<accession>A0A8K0TIN9</accession>
<dbReference type="InterPro" id="IPR051609">
    <property type="entry name" value="NmrA/Isoflavone_reductase-like"/>
</dbReference>
<dbReference type="EMBL" id="JAGPXD010000003">
    <property type="protein sequence ID" value="KAH7362829.1"/>
    <property type="molecule type" value="Genomic_DNA"/>
</dbReference>
<comment type="caution">
    <text evidence="4">The sequence shown here is derived from an EMBL/GenBank/DDBJ whole genome shotgun (WGS) entry which is preliminary data.</text>
</comment>
<dbReference type="GO" id="GO:0016491">
    <property type="term" value="F:oxidoreductase activity"/>
    <property type="evidence" value="ECO:0007669"/>
    <property type="project" value="UniProtKB-KW"/>
</dbReference>
<dbReference type="Proteomes" id="UP000813385">
    <property type="component" value="Unassembled WGS sequence"/>
</dbReference>
<dbReference type="Pfam" id="PF05368">
    <property type="entry name" value="NmrA"/>
    <property type="match status" value="1"/>
</dbReference>
<proteinExistence type="predicted"/>
<organism evidence="4 5">
    <name type="scientific">Plectosphaerella cucumerina</name>
    <dbReference type="NCBI Taxonomy" id="40658"/>
    <lineage>
        <taxon>Eukaryota</taxon>
        <taxon>Fungi</taxon>
        <taxon>Dikarya</taxon>
        <taxon>Ascomycota</taxon>
        <taxon>Pezizomycotina</taxon>
        <taxon>Sordariomycetes</taxon>
        <taxon>Hypocreomycetidae</taxon>
        <taxon>Glomerellales</taxon>
        <taxon>Plectosphaerellaceae</taxon>
        <taxon>Plectosphaerella</taxon>
    </lineage>
</organism>
<sequence>MSAQYASQQPEGFVNKIRTVAVVGATGNTGKFFTEHLLQTGRHTVTALTRAGNKAVCPEGARVVHVNYDDEDSLVSALTGQDFLVITLAISAPEETHGRLVRAAARAGVPYVMPNAHSINFWSNESFRKDLPVGDLVLARIQQVKDAGLTCISLTIGFWYEHSVALGDGGFGIDISKKSIVLFDDGNKAVNASTWPQCGRALAALASLKRLPDDEDDKSVTLANFHNRPAFVSSFKVSQNDILKSIQRVTGTLDDDWHVSRQASSDRFAEGAKDLQEGNPVGFYKQMYARVFYPVGDADFETDNSLLGLSDEDLNEATRAGIKLAEAGYSY</sequence>